<dbReference type="AlphaFoldDB" id="A0A150H2C9"/>
<keyword evidence="3" id="KW-1185">Reference proteome</keyword>
<comment type="caution">
    <text evidence="2">The sequence shown here is derived from an EMBL/GenBank/DDBJ whole genome shotgun (WGS) entry which is preliminary data.</text>
</comment>
<reference evidence="3" key="1">
    <citation type="journal article" date="2016" name="Nat. Commun.">
        <title>The Gonium pectorale genome demonstrates co-option of cell cycle regulation during the evolution of multicellularity.</title>
        <authorList>
            <person name="Hanschen E.R."/>
            <person name="Marriage T.N."/>
            <person name="Ferris P.J."/>
            <person name="Hamaji T."/>
            <person name="Toyoda A."/>
            <person name="Fujiyama A."/>
            <person name="Neme R."/>
            <person name="Noguchi H."/>
            <person name="Minakuchi Y."/>
            <person name="Suzuki M."/>
            <person name="Kawai-Toyooka H."/>
            <person name="Smith D.R."/>
            <person name="Sparks H."/>
            <person name="Anderson J."/>
            <person name="Bakaric R."/>
            <person name="Luria V."/>
            <person name="Karger A."/>
            <person name="Kirschner M.W."/>
            <person name="Durand P.M."/>
            <person name="Michod R.E."/>
            <person name="Nozaki H."/>
            <person name="Olson B.J."/>
        </authorList>
    </citation>
    <scope>NUCLEOTIDE SEQUENCE [LARGE SCALE GENOMIC DNA]</scope>
    <source>
        <strain evidence="3">NIES-2863</strain>
    </source>
</reference>
<protein>
    <submittedName>
        <fullName evidence="2">Uncharacterized protein</fullName>
    </submittedName>
</protein>
<gene>
    <name evidence="2" type="ORF">GPECTOR_1g102</name>
</gene>
<sequence length="172" mass="19391">MSSLSDRSRKPHLSSGDWKSRWQGEVQQDNPSLDVELRVKVIKPLLRRCHPNMPINPLTTKYVLRMRIGDHDAVYVHVGLFTDDVMQRFSLGLLRSNIGGRGAGVKPIGYGNAKWFHDRMTPVQQNIMEQVLDYMAGELRAMRAAPAAGQLVAMRPPAGMSDLNDRLGSWRL</sequence>
<evidence type="ECO:0000256" key="1">
    <source>
        <dbReference type="SAM" id="MobiDB-lite"/>
    </source>
</evidence>
<dbReference type="OrthoDB" id="558503at2759"/>
<evidence type="ECO:0000313" key="2">
    <source>
        <dbReference type="EMBL" id="KXZ56122.1"/>
    </source>
</evidence>
<organism evidence="2 3">
    <name type="scientific">Gonium pectorale</name>
    <name type="common">Green alga</name>
    <dbReference type="NCBI Taxonomy" id="33097"/>
    <lineage>
        <taxon>Eukaryota</taxon>
        <taxon>Viridiplantae</taxon>
        <taxon>Chlorophyta</taxon>
        <taxon>core chlorophytes</taxon>
        <taxon>Chlorophyceae</taxon>
        <taxon>CS clade</taxon>
        <taxon>Chlamydomonadales</taxon>
        <taxon>Volvocaceae</taxon>
        <taxon>Gonium</taxon>
    </lineage>
</organism>
<feature type="region of interest" description="Disordered" evidence="1">
    <location>
        <begin position="1"/>
        <end position="25"/>
    </location>
</feature>
<evidence type="ECO:0000313" key="3">
    <source>
        <dbReference type="Proteomes" id="UP000075714"/>
    </source>
</evidence>
<name>A0A150H2C9_GONPE</name>
<accession>A0A150H2C9</accession>
<dbReference type="EMBL" id="LSYV01000002">
    <property type="protein sequence ID" value="KXZ56122.1"/>
    <property type="molecule type" value="Genomic_DNA"/>
</dbReference>
<dbReference type="Proteomes" id="UP000075714">
    <property type="component" value="Unassembled WGS sequence"/>
</dbReference>
<proteinExistence type="predicted"/>